<dbReference type="EMBL" id="SMAD01000001">
    <property type="protein sequence ID" value="TCS89937.1"/>
    <property type="molecule type" value="Genomic_DNA"/>
</dbReference>
<organism evidence="2 3">
    <name type="scientific">Anseongella ginsenosidimutans</name>
    <dbReference type="NCBI Taxonomy" id="496056"/>
    <lineage>
        <taxon>Bacteria</taxon>
        <taxon>Pseudomonadati</taxon>
        <taxon>Bacteroidota</taxon>
        <taxon>Sphingobacteriia</taxon>
        <taxon>Sphingobacteriales</taxon>
        <taxon>Sphingobacteriaceae</taxon>
        <taxon>Anseongella</taxon>
    </lineage>
</organism>
<gene>
    <name evidence="2" type="ORF">EDD80_101134</name>
</gene>
<dbReference type="Gene3D" id="1.10.260.40">
    <property type="entry name" value="lambda repressor-like DNA-binding domains"/>
    <property type="match status" value="1"/>
</dbReference>
<dbReference type="InterPro" id="IPR010982">
    <property type="entry name" value="Lambda_DNA-bd_dom_sf"/>
</dbReference>
<dbReference type="InterPro" id="IPR001387">
    <property type="entry name" value="Cro/C1-type_HTH"/>
</dbReference>
<dbReference type="Proteomes" id="UP000295807">
    <property type="component" value="Unassembled WGS sequence"/>
</dbReference>
<dbReference type="GO" id="GO:0003677">
    <property type="term" value="F:DNA binding"/>
    <property type="evidence" value="ECO:0007669"/>
    <property type="project" value="UniProtKB-KW"/>
</dbReference>
<keyword evidence="3" id="KW-1185">Reference proteome</keyword>
<reference evidence="2 3" key="1">
    <citation type="submission" date="2019-03" db="EMBL/GenBank/DDBJ databases">
        <title>Genomic Encyclopedia of Type Strains, Phase IV (KMG-IV): sequencing the most valuable type-strain genomes for metagenomic binning, comparative biology and taxonomic classification.</title>
        <authorList>
            <person name="Goeker M."/>
        </authorList>
    </citation>
    <scope>NUCLEOTIDE SEQUENCE [LARGE SCALE GENOMIC DNA]</scope>
    <source>
        <strain evidence="2 3">DSM 21100</strain>
    </source>
</reference>
<protein>
    <submittedName>
        <fullName evidence="2">DNA-binding XRE family transcriptional regulator</fullName>
    </submittedName>
</protein>
<evidence type="ECO:0000313" key="2">
    <source>
        <dbReference type="EMBL" id="TCS89937.1"/>
    </source>
</evidence>
<dbReference type="Pfam" id="PF01381">
    <property type="entry name" value="HTH_3"/>
    <property type="match status" value="1"/>
</dbReference>
<proteinExistence type="predicted"/>
<accession>A0A4R3KW26</accession>
<dbReference type="PROSITE" id="PS50943">
    <property type="entry name" value="HTH_CROC1"/>
    <property type="match status" value="1"/>
</dbReference>
<keyword evidence="2" id="KW-0238">DNA-binding</keyword>
<feature type="domain" description="HTH cro/C1-type" evidence="1">
    <location>
        <begin position="16"/>
        <end position="70"/>
    </location>
</feature>
<evidence type="ECO:0000313" key="3">
    <source>
        <dbReference type="Proteomes" id="UP000295807"/>
    </source>
</evidence>
<evidence type="ECO:0000259" key="1">
    <source>
        <dbReference type="PROSITE" id="PS50943"/>
    </source>
</evidence>
<comment type="caution">
    <text evidence="2">The sequence shown here is derived from an EMBL/GenBank/DDBJ whole genome shotgun (WGS) entry which is preliminary data.</text>
</comment>
<sequence>MKNEDYNSSRAIMRRIRLTREERRYSQEFMAGKMGISQEAYSRLELNETTPSVDRLLLMARILDIPAEELLFTSS</sequence>
<dbReference type="SUPFAM" id="SSF47413">
    <property type="entry name" value="lambda repressor-like DNA-binding domains"/>
    <property type="match status" value="1"/>
</dbReference>
<dbReference type="AlphaFoldDB" id="A0A4R3KW26"/>
<dbReference type="CDD" id="cd00093">
    <property type="entry name" value="HTH_XRE"/>
    <property type="match status" value="1"/>
</dbReference>
<dbReference type="RefSeq" id="WP_132127413.1">
    <property type="nucleotide sequence ID" value="NZ_CP042432.1"/>
</dbReference>
<name>A0A4R3KW26_9SPHI</name>
<dbReference type="SMART" id="SM00530">
    <property type="entry name" value="HTH_XRE"/>
    <property type="match status" value="1"/>
</dbReference>
<dbReference type="OrthoDB" id="798409at2"/>